<dbReference type="AlphaFoldDB" id="A0A7J6SYH2"/>
<reference evidence="1 2" key="1">
    <citation type="submission" date="2020-04" db="EMBL/GenBank/DDBJ databases">
        <title>Perkinsus olseni comparative genomics.</title>
        <authorList>
            <person name="Bogema D.R."/>
        </authorList>
    </citation>
    <scope>NUCLEOTIDE SEQUENCE [LARGE SCALE GENOMIC DNA]</scope>
    <source>
        <strain evidence="1">ATCC PRA-205</strain>
    </source>
</reference>
<evidence type="ECO:0000313" key="2">
    <source>
        <dbReference type="Proteomes" id="UP000574390"/>
    </source>
</evidence>
<dbReference type="EMBL" id="JABANM010011476">
    <property type="protein sequence ID" value="KAF4737632.1"/>
    <property type="molecule type" value="Genomic_DNA"/>
</dbReference>
<dbReference type="Proteomes" id="UP000574390">
    <property type="component" value="Unassembled WGS sequence"/>
</dbReference>
<accession>A0A7J6SYH2</accession>
<sequence length="124" mass="13963">GRGDESGKVCRSELHARVLHILDSIIDETAFLRPPTNDFTSENLAEKTRYSLGWCQAHEAFREHIIDSPHRFLDILDHLSELCQLLDVPTTERSACRSSGMESLGALISLLVQQRFNATSMPLQ</sequence>
<feature type="non-terminal residue" evidence="1">
    <location>
        <position position="124"/>
    </location>
</feature>
<gene>
    <name evidence="1" type="ORF">FOZ62_012936</name>
</gene>
<organism evidence="1 2">
    <name type="scientific">Perkinsus olseni</name>
    <name type="common">Perkinsus atlanticus</name>
    <dbReference type="NCBI Taxonomy" id="32597"/>
    <lineage>
        <taxon>Eukaryota</taxon>
        <taxon>Sar</taxon>
        <taxon>Alveolata</taxon>
        <taxon>Perkinsozoa</taxon>
        <taxon>Perkinsea</taxon>
        <taxon>Perkinsida</taxon>
        <taxon>Perkinsidae</taxon>
        <taxon>Perkinsus</taxon>
    </lineage>
</organism>
<feature type="non-terminal residue" evidence="1">
    <location>
        <position position="1"/>
    </location>
</feature>
<proteinExistence type="predicted"/>
<name>A0A7J6SYH2_PEROL</name>
<comment type="caution">
    <text evidence="1">The sequence shown here is derived from an EMBL/GenBank/DDBJ whole genome shotgun (WGS) entry which is preliminary data.</text>
</comment>
<protein>
    <submittedName>
        <fullName evidence="1">Uncharacterized protein</fullName>
    </submittedName>
</protein>
<evidence type="ECO:0000313" key="1">
    <source>
        <dbReference type="EMBL" id="KAF4737632.1"/>
    </source>
</evidence>